<accession>A0A1G8V3V2</accession>
<keyword evidence="1" id="KW-0489">Methyltransferase</keyword>
<dbReference type="RefSeq" id="WP_091263996.1">
    <property type="nucleotide sequence ID" value="NZ_FNFK01000001.1"/>
</dbReference>
<name>A0A1G8V3V2_9LACT</name>
<dbReference type="PANTHER" id="PTHR38451">
    <property type="entry name" value="TRNA (ADENINE(22)-N(1))-METHYLTRANSFERASE"/>
    <property type="match status" value="1"/>
</dbReference>
<dbReference type="AlphaFoldDB" id="A0A1G8V3V2"/>
<keyword evidence="2" id="KW-1185">Reference proteome</keyword>
<evidence type="ECO:0000313" key="2">
    <source>
        <dbReference type="Proteomes" id="UP000199433"/>
    </source>
</evidence>
<proteinExistence type="predicted"/>
<sequence>MNSVQLSKRLKQVADYVEKGARVADIGSDHAYLPCYLADQGKITFAVAGEVVQGPFNNAVKEVRRTGLEKIVEVRLGDGLMVLKPEDQIDTVTIAGMGGALIRSILEKGQENDRLTGQETLILQPNVFEETVREYLMEQQYRITDETILEENDKIYEIIKAVPSDVQMIYSKKELLFGPYLSKEQSDTFQKKWTQQMHTDEFIVGQMERSSQPNEEKLSALKEEIKLIKEMIE</sequence>
<organism evidence="1 2">
    <name type="scientific">Alkalibacterium thalassium</name>
    <dbReference type="NCBI Taxonomy" id="426701"/>
    <lineage>
        <taxon>Bacteria</taxon>
        <taxon>Bacillati</taxon>
        <taxon>Bacillota</taxon>
        <taxon>Bacilli</taxon>
        <taxon>Lactobacillales</taxon>
        <taxon>Carnobacteriaceae</taxon>
        <taxon>Alkalibacterium</taxon>
    </lineage>
</organism>
<dbReference type="PANTHER" id="PTHR38451:SF1">
    <property type="entry name" value="TRNA (ADENINE(22)-N(1))-METHYLTRANSFERASE"/>
    <property type="match status" value="1"/>
</dbReference>
<dbReference type="InterPro" id="IPR029063">
    <property type="entry name" value="SAM-dependent_MTases_sf"/>
</dbReference>
<keyword evidence="1" id="KW-0808">Transferase</keyword>
<evidence type="ECO:0000313" key="1">
    <source>
        <dbReference type="EMBL" id="SDJ60544.1"/>
    </source>
</evidence>
<dbReference type="STRING" id="426701.SAMN04488098_100138"/>
<dbReference type="InterPro" id="IPR006901">
    <property type="entry name" value="TrmK"/>
</dbReference>
<dbReference type="GO" id="GO:0160105">
    <property type="term" value="F:tRNA (adenine(22)-N1)-methyltransferase activity"/>
    <property type="evidence" value="ECO:0007669"/>
    <property type="project" value="InterPro"/>
</dbReference>
<dbReference type="PIRSF" id="PIRSF018637">
    <property type="entry name" value="TrmK"/>
    <property type="match status" value="1"/>
</dbReference>
<dbReference type="OrthoDB" id="5881184at2"/>
<dbReference type="Gene3D" id="1.10.287.1890">
    <property type="match status" value="1"/>
</dbReference>
<dbReference type="GO" id="GO:0032259">
    <property type="term" value="P:methylation"/>
    <property type="evidence" value="ECO:0007669"/>
    <property type="project" value="UniProtKB-KW"/>
</dbReference>
<dbReference type="EMBL" id="FNFK01000001">
    <property type="protein sequence ID" value="SDJ60544.1"/>
    <property type="molecule type" value="Genomic_DNA"/>
</dbReference>
<reference evidence="2" key="1">
    <citation type="submission" date="2016-10" db="EMBL/GenBank/DDBJ databases">
        <authorList>
            <person name="Varghese N."/>
            <person name="Submissions S."/>
        </authorList>
    </citation>
    <scope>NUCLEOTIDE SEQUENCE [LARGE SCALE GENOMIC DNA]</scope>
    <source>
        <strain evidence="2">DSM 19181</strain>
    </source>
</reference>
<gene>
    <name evidence="1" type="ORF">SAMN04488098_100138</name>
</gene>
<protein>
    <submittedName>
        <fullName evidence="1">tRNA (Adenine22-N1)-methyltransferase</fullName>
    </submittedName>
</protein>
<dbReference type="Gene3D" id="3.40.50.150">
    <property type="entry name" value="Vaccinia Virus protein VP39"/>
    <property type="match status" value="1"/>
</dbReference>
<dbReference type="SUPFAM" id="SSF53335">
    <property type="entry name" value="S-adenosyl-L-methionine-dependent methyltransferases"/>
    <property type="match status" value="1"/>
</dbReference>
<dbReference type="Proteomes" id="UP000199433">
    <property type="component" value="Unassembled WGS sequence"/>
</dbReference>
<dbReference type="Pfam" id="PF04816">
    <property type="entry name" value="TrmK"/>
    <property type="match status" value="1"/>
</dbReference>